<evidence type="ECO:0000256" key="4">
    <source>
        <dbReference type="ARBA" id="ARBA00048427"/>
    </source>
</evidence>
<dbReference type="InterPro" id="IPR002123">
    <property type="entry name" value="Plipid/glycerol_acylTrfase"/>
</dbReference>
<feature type="domain" description="Phospholipid/glycerol acyltransferase" evidence="5">
    <location>
        <begin position="201"/>
        <end position="335"/>
    </location>
</feature>
<dbReference type="InterPro" id="IPR022284">
    <property type="entry name" value="GPAT/DHAPAT"/>
</dbReference>
<dbReference type="EMBL" id="CP012040">
    <property type="protein sequence ID" value="AKP52079.1"/>
    <property type="molecule type" value="Genomic_DNA"/>
</dbReference>
<organism evidence="6 7">
    <name type="scientific">Cyclobacterium amurskyense</name>
    <dbReference type="NCBI Taxonomy" id="320787"/>
    <lineage>
        <taxon>Bacteria</taxon>
        <taxon>Pseudomonadati</taxon>
        <taxon>Bacteroidota</taxon>
        <taxon>Cytophagia</taxon>
        <taxon>Cytophagales</taxon>
        <taxon>Cyclobacteriaceae</taxon>
        <taxon>Cyclobacterium</taxon>
    </lineage>
</organism>
<dbReference type="Pfam" id="PF01553">
    <property type="entry name" value="Acyltransferase"/>
    <property type="match status" value="1"/>
</dbReference>
<sequence length="575" mass="66886">MVIFDQLNYINLTDDYIKHQYEPILPKKDEWPVVKLSKSRKEFIQQVVESSVDNIKGLTGNQLQALKEELEITLFRERMRIKQNPWVVDPDDEKDFWAAVKTSLLEMDADQQIDDEKKKQQYFEVLTRITRRYAEEIASNFKHSHYKMTRRIVSFGFSRLLNTSRVKGFRSIFSNQYRLQDKIQIIGETDQLRDLASKGTIVMVPTHFSNLDSILIGWTISTLGLPPFIYGAGLNLFNIQIFAYFMNALGAYKVDRRKKNQVYLETLKTYSREAIQFGCHSLFFPGGTRSRSGSIESKLKLGLLSTAIEAQRANFQTENKEFGKVFIVPVTINYHFVLEAPSLIKEHLNHTGQERYYSESDEFSTSYKISKFLVKFFTKGSDISVSIGKAMDIMGNYVDSEGKSRDAHGRSIDCKDYFMVDGKVNVDLQREEEYSKKLGKRIVEEFHKINRVFSSHLVAYTAFRLLKKENNKLDLFSLLRLPEEDLYLPYETFKEACGQVLARIHQLREEGAVHMAPHLNVGLEEIIQHGLQNVGMYHAKRPLKRNEEGNIVTEDIRLLYYYHNRLDGYELEKII</sequence>
<dbReference type="PATRIC" id="fig|320787.5.peg.2918"/>
<evidence type="ECO:0000256" key="2">
    <source>
        <dbReference type="ARBA" id="ARBA00013113"/>
    </source>
</evidence>
<evidence type="ECO:0000256" key="1">
    <source>
        <dbReference type="ARBA" id="ARBA00004765"/>
    </source>
</evidence>
<dbReference type="AlphaFoldDB" id="A0A0H4PCW5"/>
<dbReference type="GO" id="GO:0006631">
    <property type="term" value="P:fatty acid metabolic process"/>
    <property type="evidence" value="ECO:0007669"/>
    <property type="project" value="TreeGrafter"/>
</dbReference>
<name>A0A0H4PCW5_9BACT</name>
<protein>
    <recommendedName>
        <fullName evidence="3">Glycerol-3-phosphate acyltransferase</fullName>
        <ecNumber evidence="2">2.3.1.15</ecNumber>
    </recommendedName>
</protein>
<comment type="catalytic activity">
    <reaction evidence="4">
        <text>sn-glycerol 3-phosphate + an acyl-CoA = a 1-acyl-sn-glycero-3-phosphate + CoA</text>
        <dbReference type="Rhea" id="RHEA:15325"/>
        <dbReference type="ChEBI" id="CHEBI:57287"/>
        <dbReference type="ChEBI" id="CHEBI:57597"/>
        <dbReference type="ChEBI" id="CHEBI:57970"/>
        <dbReference type="ChEBI" id="CHEBI:58342"/>
        <dbReference type="EC" id="2.3.1.15"/>
    </reaction>
</comment>
<evidence type="ECO:0000313" key="7">
    <source>
        <dbReference type="Proteomes" id="UP000036520"/>
    </source>
</evidence>
<accession>A0A0H4PCW5</accession>
<dbReference type="KEGG" id="camu:CA2015_2669"/>
<keyword evidence="6" id="KW-0808">Transferase</keyword>
<dbReference type="GO" id="GO:0008654">
    <property type="term" value="P:phospholipid biosynthetic process"/>
    <property type="evidence" value="ECO:0007669"/>
    <property type="project" value="TreeGrafter"/>
</dbReference>
<keyword evidence="7" id="KW-1185">Reference proteome</keyword>
<keyword evidence="6" id="KW-0012">Acyltransferase</keyword>
<gene>
    <name evidence="6" type="ORF">CA2015_2669</name>
</gene>
<dbReference type="PANTHER" id="PTHR12563">
    <property type="entry name" value="GLYCEROL-3-PHOSPHATE ACYLTRANSFERASE"/>
    <property type="match status" value="1"/>
</dbReference>
<dbReference type="SUPFAM" id="SSF69593">
    <property type="entry name" value="Glycerol-3-phosphate (1)-acyltransferase"/>
    <property type="match status" value="1"/>
</dbReference>
<evidence type="ECO:0000256" key="3">
    <source>
        <dbReference type="ARBA" id="ARBA00013432"/>
    </source>
</evidence>
<comment type="pathway">
    <text evidence="1">Phospholipid metabolism; CDP-diacylglycerol biosynthesis; CDP-diacylglycerol from sn-glycerol 3-phosphate: step 1/3.</text>
</comment>
<dbReference type="STRING" id="320787.CA2015_2669"/>
<dbReference type="GO" id="GO:0006072">
    <property type="term" value="P:glycerol-3-phosphate metabolic process"/>
    <property type="evidence" value="ECO:0007669"/>
    <property type="project" value="TreeGrafter"/>
</dbReference>
<dbReference type="SMART" id="SM00563">
    <property type="entry name" value="PlsC"/>
    <property type="match status" value="1"/>
</dbReference>
<proteinExistence type="predicted"/>
<evidence type="ECO:0000313" key="6">
    <source>
        <dbReference type="EMBL" id="AKP52079.1"/>
    </source>
</evidence>
<dbReference type="EC" id="2.3.1.15" evidence="2"/>
<reference evidence="6 7" key="1">
    <citation type="submission" date="2015-07" db="EMBL/GenBank/DDBJ databases">
        <authorList>
            <person name="Kim K.M."/>
        </authorList>
    </citation>
    <scope>NUCLEOTIDE SEQUENCE [LARGE SCALE GENOMIC DNA]</scope>
    <source>
        <strain evidence="6 7">KCTC 12363</strain>
    </source>
</reference>
<dbReference type="Proteomes" id="UP000036520">
    <property type="component" value="Chromosome"/>
</dbReference>
<evidence type="ECO:0000259" key="5">
    <source>
        <dbReference type="SMART" id="SM00563"/>
    </source>
</evidence>
<dbReference type="PANTHER" id="PTHR12563:SF23">
    <property type="entry name" value="BCDNA.GH07066"/>
    <property type="match status" value="1"/>
</dbReference>
<dbReference type="GO" id="GO:0004366">
    <property type="term" value="F:glycerol-3-phosphate O-acyltransferase activity"/>
    <property type="evidence" value="ECO:0007669"/>
    <property type="project" value="UniProtKB-EC"/>
</dbReference>
<dbReference type="GO" id="GO:0019432">
    <property type="term" value="P:triglyceride biosynthetic process"/>
    <property type="evidence" value="ECO:0007669"/>
    <property type="project" value="TreeGrafter"/>
</dbReference>